<dbReference type="AlphaFoldDB" id="A0A6A5ZIX8"/>
<evidence type="ECO:0000256" key="1">
    <source>
        <dbReference type="SAM" id="MobiDB-lite"/>
    </source>
</evidence>
<feature type="compositionally biased region" description="Low complexity" evidence="1">
    <location>
        <begin position="352"/>
        <end position="364"/>
    </location>
</feature>
<evidence type="ECO:0000313" key="3">
    <source>
        <dbReference type="Proteomes" id="UP000799770"/>
    </source>
</evidence>
<reference evidence="2" key="1">
    <citation type="journal article" date="2020" name="Stud. Mycol.">
        <title>101 Dothideomycetes genomes: a test case for predicting lifestyles and emergence of pathogens.</title>
        <authorList>
            <person name="Haridas S."/>
            <person name="Albert R."/>
            <person name="Binder M."/>
            <person name="Bloem J."/>
            <person name="Labutti K."/>
            <person name="Salamov A."/>
            <person name="Andreopoulos B."/>
            <person name="Baker S."/>
            <person name="Barry K."/>
            <person name="Bills G."/>
            <person name="Bluhm B."/>
            <person name="Cannon C."/>
            <person name="Castanera R."/>
            <person name="Culley D."/>
            <person name="Daum C."/>
            <person name="Ezra D."/>
            <person name="Gonzalez J."/>
            <person name="Henrissat B."/>
            <person name="Kuo A."/>
            <person name="Liang C."/>
            <person name="Lipzen A."/>
            <person name="Lutzoni F."/>
            <person name="Magnuson J."/>
            <person name="Mondo S."/>
            <person name="Nolan M."/>
            <person name="Ohm R."/>
            <person name="Pangilinan J."/>
            <person name="Park H.-J."/>
            <person name="Ramirez L."/>
            <person name="Alfaro M."/>
            <person name="Sun H."/>
            <person name="Tritt A."/>
            <person name="Yoshinaga Y."/>
            <person name="Zwiers L.-H."/>
            <person name="Turgeon B."/>
            <person name="Goodwin S."/>
            <person name="Spatafora J."/>
            <person name="Crous P."/>
            <person name="Grigoriev I."/>
        </authorList>
    </citation>
    <scope>NUCLEOTIDE SEQUENCE</scope>
    <source>
        <strain evidence="2">CBS 627.86</strain>
    </source>
</reference>
<feature type="compositionally biased region" description="Low complexity" evidence="1">
    <location>
        <begin position="276"/>
        <end position="287"/>
    </location>
</feature>
<feature type="compositionally biased region" description="Polar residues" evidence="1">
    <location>
        <begin position="308"/>
        <end position="334"/>
    </location>
</feature>
<dbReference type="Proteomes" id="UP000799770">
    <property type="component" value="Unassembled WGS sequence"/>
</dbReference>
<keyword evidence="3" id="KW-1185">Reference proteome</keyword>
<proteinExistence type="predicted"/>
<dbReference type="EMBL" id="ML977316">
    <property type="protein sequence ID" value="KAF2119096.1"/>
    <property type="molecule type" value="Genomic_DNA"/>
</dbReference>
<feature type="region of interest" description="Disordered" evidence="1">
    <location>
        <begin position="276"/>
        <end position="334"/>
    </location>
</feature>
<gene>
    <name evidence="2" type="ORF">BDV96DRAFT_596873</name>
</gene>
<sequence>MSARQIVARQSRTFLVGHHPGRLTPVRTSAGLLAALGAFPDNSSIVGVSPQSFEILSRCFDDDRNFSCLYSIHSKSILLVIVETWTLAQFLMLFEAQNRLLATGCSVHKRIFPTPTNKKKQIIHPVKQEVDKLAFEFLTANFGDERLDITTFVAAWTGKSCHCSGRRLDGLSEIQRSLVEAYRASFLPTLSECMSKYQNNVAVGMNSARNWYSPQTRLGLYPPNNSGSSSRALPGPYNPKIASSYMSAYQSRTQSEVAAPLMPRRLNSTIPIRASSSHGDSGYYSHHPGLVTPTGRQPHPIARHAGVSESTSGSESATLNPFRNTSSSSGYLASNSDIRLNTPRYAGAYLSSHGASVSSGRSYSTIGTTEASVSQRSSRPWYPQNTPTNASSQGYYDSQARRGA</sequence>
<accession>A0A6A5ZIX8</accession>
<evidence type="ECO:0000313" key="2">
    <source>
        <dbReference type="EMBL" id="KAF2119096.1"/>
    </source>
</evidence>
<feature type="region of interest" description="Disordered" evidence="1">
    <location>
        <begin position="352"/>
        <end position="404"/>
    </location>
</feature>
<feature type="compositionally biased region" description="Polar residues" evidence="1">
    <location>
        <begin position="365"/>
        <end position="396"/>
    </location>
</feature>
<organism evidence="2 3">
    <name type="scientific">Lophiotrema nucula</name>
    <dbReference type="NCBI Taxonomy" id="690887"/>
    <lineage>
        <taxon>Eukaryota</taxon>
        <taxon>Fungi</taxon>
        <taxon>Dikarya</taxon>
        <taxon>Ascomycota</taxon>
        <taxon>Pezizomycotina</taxon>
        <taxon>Dothideomycetes</taxon>
        <taxon>Pleosporomycetidae</taxon>
        <taxon>Pleosporales</taxon>
        <taxon>Lophiotremataceae</taxon>
        <taxon>Lophiotrema</taxon>
    </lineage>
</organism>
<protein>
    <submittedName>
        <fullName evidence="2">Uncharacterized protein</fullName>
    </submittedName>
</protein>
<name>A0A6A5ZIX8_9PLEO</name>